<feature type="compositionally biased region" description="Pro residues" evidence="1">
    <location>
        <begin position="17"/>
        <end position="28"/>
    </location>
</feature>
<feature type="transmembrane region" description="Helical" evidence="2">
    <location>
        <begin position="373"/>
        <end position="395"/>
    </location>
</feature>
<feature type="domain" description="Acyltransferase 3" evidence="3">
    <location>
        <begin position="35"/>
        <end position="392"/>
    </location>
</feature>
<reference evidence="5" key="1">
    <citation type="journal article" date="2019" name="Int. J. Syst. Evol. Microbiol.">
        <title>The Global Catalogue of Microorganisms (GCM) 10K type strain sequencing project: providing services to taxonomists for standard genome sequencing and annotation.</title>
        <authorList>
            <consortium name="The Broad Institute Genomics Platform"/>
            <consortium name="The Broad Institute Genome Sequencing Center for Infectious Disease"/>
            <person name="Wu L."/>
            <person name="Ma J."/>
        </authorList>
    </citation>
    <scope>NUCLEOTIDE SEQUENCE [LARGE SCALE GENOMIC DNA]</scope>
    <source>
        <strain evidence="5">TBRC 1826</strain>
    </source>
</reference>
<feature type="transmembrane region" description="Helical" evidence="2">
    <location>
        <begin position="278"/>
        <end position="296"/>
    </location>
</feature>
<sequence length="405" mass="44063">MSEQTTTPPLGQQEGRPAPPASPSPAPRPTARRLAYIDNLRIVLTVLVVLHHVGVTYGNIPVWYFTEPAQDPSGLALDLLVVFNQAFFMGFFFLISGYFVPASYDRKGPRAFLRGRLVRLGIPLLLFTLLLRPLINQEQFAVWAAGAAEQGDTLPYWVFYLISWDPGPMWFVEVLLVFCLGYMLLRRIRGTATSDAPARQAGPRVPHPVPLLTGTLAVVGFTAGLIALTYVWRLLVPTGSYWPFVGLPTPYFLPQYVLLFIVGALAFRHGWADRLPRGAGWAGLAVALIGAAGHLSSLDGTAATGLRALAGAAWENVFAVGIIIALTVLFREVFNGQGRFGRFLSDQAFGVYFLHPLVLVGLGHALSGWEAVAVVKFAVMAALALPLCWGAAWLLRSVPGARKVF</sequence>
<evidence type="ECO:0000313" key="5">
    <source>
        <dbReference type="Proteomes" id="UP001595847"/>
    </source>
</evidence>
<comment type="caution">
    <text evidence="4">The sequence shown here is derived from an EMBL/GenBank/DDBJ whole genome shotgun (WGS) entry which is preliminary data.</text>
</comment>
<dbReference type="PANTHER" id="PTHR36927">
    <property type="entry name" value="BLR4337 PROTEIN"/>
    <property type="match status" value="1"/>
</dbReference>
<name>A0ABV8FQC1_9ACTN</name>
<evidence type="ECO:0000256" key="2">
    <source>
        <dbReference type="SAM" id="Phobius"/>
    </source>
</evidence>
<feature type="transmembrane region" description="Helical" evidence="2">
    <location>
        <begin position="209"/>
        <end position="232"/>
    </location>
</feature>
<dbReference type="Pfam" id="PF01757">
    <property type="entry name" value="Acyl_transf_3"/>
    <property type="match status" value="1"/>
</dbReference>
<dbReference type="Proteomes" id="UP001595847">
    <property type="component" value="Unassembled WGS sequence"/>
</dbReference>
<dbReference type="PANTHER" id="PTHR36927:SF4">
    <property type="entry name" value="BLR5718 PROTEIN"/>
    <property type="match status" value="1"/>
</dbReference>
<feature type="transmembrane region" description="Helical" evidence="2">
    <location>
        <begin position="167"/>
        <end position="185"/>
    </location>
</feature>
<dbReference type="RefSeq" id="WP_378533428.1">
    <property type="nucleotide sequence ID" value="NZ_JBHSBH010000008.1"/>
</dbReference>
<feature type="transmembrane region" description="Helical" evidence="2">
    <location>
        <begin position="252"/>
        <end position="271"/>
    </location>
</feature>
<keyword evidence="2" id="KW-0472">Membrane</keyword>
<accession>A0ABV8FQC1</accession>
<evidence type="ECO:0000259" key="3">
    <source>
        <dbReference type="Pfam" id="PF01757"/>
    </source>
</evidence>
<organism evidence="4 5">
    <name type="scientific">Nocardiopsis sediminis</name>
    <dbReference type="NCBI Taxonomy" id="1778267"/>
    <lineage>
        <taxon>Bacteria</taxon>
        <taxon>Bacillati</taxon>
        <taxon>Actinomycetota</taxon>
        <taxon>Actinomycetes</taxon>
        <taxon>Streptosporangiales</taxon>
        <taxon>Nocardiopsidaceae</taxon>
        <taxon>Nocardiopsis</taxon>
    </lineage>
</organism>
<keyword evidence="2" id="KW-1133">Transmembrane helix</keyword>
<feature type="transmembrane region" description="Helical" evidence="2">
    <location>
        <begin position="86"/>
        <end position="104"/>
    </location>
</feature>
<feature type="transmembrane region" description="Helical" evidence="2">
    <location>
        <begin position="116"/>
        <end position="135"/>
    </location>
</feature>
<feature type="transmembrane region" description="Helical" evidence="2">
    <location>
        <begin position="308"/>
        <end position="329"/>
    </location>
</feature>
<feature type="region of interest" description="Disordered" evidence="1">
    <location>
        <begin position="1"/>
        <end position="28"/>
    </location>
</feature>
<gene>
    <name evidence="4" type="ORF">ACFOVU_13465</name>
</gene>
<dbReference type="InterPro" id="IPR002656">
    <property type="entry name" value="Acyl_transf_3_dom"/>
</dbReference>
<protein>
    <submittedName>
        <fullName evidence="4">Acyltransferase family protein</fullName>
    </submittedName>
</protein>
<keyword evidence="5" id="KW-1185">Reference proteome</keyword>
<evidence type="ECO:0000256" key="1">
    <source>
        <dbReference type="SAM" id="MobiDB-lite"/>
    </source>
</evidence>
<dbReference type="GO" id="GO:0016746">
    <property type="term" value="F:acyltransferase activity"/>
    <property type="evidence" value="ECO:0007669"/>
    <property type="project" value="UniProtKB-KW"/>
</dbReference>
<keyword evidence="4" id="KW-0012">Acyltransferase</keyword>
<dbReference type="InterPro" id="IPR050623">
    <property type="entry name" value="Glucan_succinyl_AcylTrfase"/>
</dbReference>
<evidence type="ECO:0000313" key="4">
    <source>
        <dbReference type="EMBL" id="MFC3996933.1"/>
    </source>
</evidence>
<keyword evidence="2" id="KW-0812">Transmembrane</keyword>
<feature type="transmembrane region" description="Helical" evidence="2">
    <location>
        <begin position="349"/>
        <end position="367"/>
    </location>
</feature>
<proteinExistence type="predicted"/>
<feature type="compositionally biased region" description="Polar residues" evidence="1">
    <location>
        <begin position="1"/>
        <end position="10"/>
    </location>
</feature>
<keyword evidence="4" id="KW-0808">Transferase</keyword>
<dbReference type="EMBL" id="JBHSBH010000008">
    <property type="protein sequence ID" value="MFC3996933.1"/>
    <property type="molecule type" value="Genomic_DNA"/>
</dbReference>
<feature type="transmembrane region" description="Helical" evidence="2">
    <location>
        <begin position="42"/>
        <end position="66"/>
    </location>
</feature>